<evidence type="ECO:0000313" key="4">
    <source>
        <dbReference type="Proteomes" id="UP001497444"/>
    </source>
</evidence>
<dbReference type="Pfam" id="PF03181">
    <property type="entry name" value="BURP"/>
    <property type="match status" value="1"/>
</dbReference>
<protein>
    <recommendedName>
        <fullName evidence="2">BURP domain-containing protein</fullName>
    </recommendedName>
</protein>
<dbReference type="SMART" id="SM01045">
    <property type="entry name" value="BURP"/>
    <property type="match status" value="1"/>
</dbReference>
<feature type="domain" description="BURP" evidence="2">
    <location>
        <begin position="75"/>
        <end position="279"/>
    </location>
</feature>
<sequence length="310" mass="34719">MRTFAFKFQENKLLSVSIPLTLKASVSPIKSKITAAVRSTMIFPATSATFYKAAGIMCNEDIEIQSYATKANATSGHDHASQVFTTINDFQLDFFLEENLSKGPTCQHSLLVSILARTWEWQPSWQLQLNLWEIPAMPREHRACPTSMEEMVAFVATKLGNKVEVLSTSQTHTSAPIRKGPVKILSFQKRSLVEGKNIVICHNLMFPPQLYYCHHVTRTKVVRASLIGTDSSVIHGVAICHINTALWASKHPAFAALDIPHGAEACHHNTHHNLIWMKQTNEVPRNKSSKSEGKPKRQTRKRKDPELGSL</sequence>
<dbReference type="Proteomes" id="UP001497444">
    <property type="component" value="Chromosome 1"/>
</dbReference>
<accession>A0ABP0VMN9</accession>
<evidence type="ECO:0000313" key="3">
    <source>
        <dbReference type="EMBL" id="CAK9255698.1"/>
    </source>
</evidence>
<dbReference type="PANTHER" id="PTHR31236:SF45">
    <property type="entry name" value="BURP DOMAIN-CONTAINING PROTEIN"/>
    <property type="match status" value="1"/>
</dbReference>
<evidence type="ECO:0000259" key="2">
    <source>
        <dbReference type="PROSITE" id="PS51277"/>
    </source>
</evidence>
<proteinExistence type="predicted"/>
<dbReference type="InterPro" id="IPR004873">
    <property type="entry name" value="BURP_dom"/>
</dbReference>
<name>A0ABP0VMN9_9BRYO</name>
<reference evidence="3 4" key="1">
    <citation type="submission" date="2024-02" db="EMBL/GenBank/DDBJ databases">
        <authorList>
            <consortium name="ELIXIR-Norway"/>
            <consortium name="Elixir Norway"/>
        </authorList>
    </citation>
    <scope>NUCLEOTIDE SEQUENCE [LARGE SCALE GENOMIC DNA]</scope>
</reference>
<feature type="region of interest" description="Disordered" evidence="1">
    <location>
        <begin position="278"/>
        <end position="310"/>
    </location>
</feature>
<evidence type="ECO:0000256" key="1">
    <source>
        <dbReference type="SAM" id="MobiDB-lite"/>
    </source>
</evidence>
<dbReference type="PROSITE" id="PS51277">
    <property type="entry name" value="BURP"/>
    <property type="match status" value="1"/>
</dbReference>
<dbReference type="EMBL" id="OZ020096">
    <property type="protein sequence ID" value="CAK9255698.1"/>
    <property type="molecule type" value="Genomic_DNA"/>
</dbReference>
<organism evidence="3 4">
    <name type="scientific">Sphagnum jensenii</name>
    <dbReference type="NCBI Taxonomy" id="128206"/>
    <lineage>
        <taxon>Eukaryota</taxon>
        <taxon>Viridiplantae</taxon>
        <taxon>Streptophyta</taxon>
        <taxon>Embryophyta</taxon>
        <taxon>Bryophyta</taxon>
        <taxon>Sphagnophytina</taxon>
        <taxon>Sphagnopsida</taxon>
        <taxon>Sphagnales</taxon>
        <taxon>Sphagnaceae</taxon>
        <taxon>Sphagnum</taxon>
    </lineage>
</organism>
<keyword evidence="4" id="KW-1185">Reference proteome</keyword>
<gene>
    <name evidence="3" type="ORF">CSSPJE1EN1_LOCUS1176</name>
</gene>
<dbReference type="PANTHER" id="PTHR31236">
    <property type="entry name" value="BURP DOMAIN PROTEIN USPL1-LIKE"/>
    <property type="match status" value="1"/>
</dbReference>
<dbReference type="InterPro" id="IPR044816">
    <property type="entry name" value="BURP"/>
</dbReference>